<dbReference type="Gene3D" id="3.10.180.10">
    <property type="entry name" value="2,3-Dihydroxybiphenyl 1,2-Dioxygenase, domain 1"/>
    <property type="match status" value="1"/>
</dbReference>
<dbReference type="Pfam" id="PF18029">
    <property type="entry name" value="Glyoxalase_6"/>
    <property type="match status" value="1"/>
</dbReference>
<accession>A0A1H5IW12</accession>
<dbReference type="SUPFAM" id="SSF54593">
    <property type="entry name" value="Glyoxalase/Bleomycin resistance protein/Dihydroxybiphenyl dioxygenase"/>
    <property type="match status" value="1"/>
</dbReference>
<organism evidence="2 3">
    <name type="scientific">Arthrobacter alpinus</name>
    <dbReference type="NCBI Taxonomy" id="656366"/>
    <lineage>
        <taxon>Bacteria</taxon>
        <taxon>Bacillati</taxon>
        <taxon>Actinomycetota</taxon>
        <taxon>Actinomycetes</taxon>
        <taxon>Micrococcales</taxon>
        <taxon>Micrococcaceae</taxon>
        <taxon>Arthrobacter</taxon>
    </lineage>
</organism>
<dbReference type="Proteomes" id="UP000182725">
    <property type="component" value="Unassembled WGS sequence"/>
</dbReference>
<dbReference type="InterPro" id="IPR029068">
    <property type="entry name" value="Glyas_Bleomycin-R_OHBP_Dase"/>
</dbReference>
<proteinExistence type="predicted"/>
<evidence type="ECO:0000313" key="2">
    <source>
        <dbReference type="EMBL" id="SEE44406.1"/>
    </source>
</evidence>
<gene>
    <name evidence="2" type="ORF">SAMN04489740_1426</name>
</gene>
<dbReference type="AlphaFoldDB" id="A0A1H5IW12"/>
<sequence length="134" mass="14330">MSEAPVRIATMTNSPITLGAINMEAADPIGLADFWAAVTGATMNVNGDSVYLAPNGPIGFGMFFQAESGPRAAHQAAHMDLTVSWGTREAEVERIIGLGATYKWDVLEEFAHVKWTTLADPEGNLFCVAEHPPV</sequence>
<dbReference type="PANTHER" id="PTHR35908">
    <property type="entry name" value="HYPOTHETICAL FUSION PROTEIN"/>
    <property type="match status" value="1"/>
</dbReference>
<dbReference type="PANTHER" id="PTHR35908:SF1">
    <property type="entry name" value="CONSERVED PROTEIN"/>
    <property type="match status" value="1"/>
</dbReference>
<name>A0A1H5IW12_9MICC</name>
<feature type="domain" description="Glyoxalase-like" evidence="1">
    <location>
        <begin position="21"/>
        <end position="128"/>
    </location>
</feature>
<dbReference type="CDD" id="cd06587">
    <property type="entry name" value="VOC"/>
    <property type="match status" value="1"/>
</dbReference>
<dbReference type="EMBL" id="FNTV01000001">
    <property type="protein sequence ID" value="SEE44406.1"/>
    <property type="molecule type" value="Genomic_DNA"/>
</dbReference>
<protein>
    <recommendedName>
        <fullName evidence="1">Glyoxalase-like domain-containing protein</fullName>
    </recommendedName>
</protein>
<evidence type="ECO:0000313" key="3">
    <source>
        <dbReference type="Proteomes" id="UP000182725"/>
    </source>
</evidence>
<dbReference type="InterPro" id="IPR041581">
    <property type="entry name" value="Glyoxalase_6"/>
</dbReference>
<reference evidence="2 3" key="1">
    <citation type="submission" date="2016-10" db="EMBL/GenBank/DDBJ databases">
        <authorList>
            <person name="de Groot N.N."/>
        </authorList>
    </citation>
    <scope>NUCLEOTIDE SEQUENCE [LARGE SCALE GENOMIC DNA]</scope>
    <source>
        <strain evidence="2 3">DSM 22274</strain>
    </source>
</reference>
<evidence type="ECO:0000259" key="1">
    <source>
        <dbReference type="Pfam" id="PF18029"/>
    </source>
</evidence>